<name>A0ABR1RM16_9PEZI</name>
<gene>
    <name evidence="1" type="ORF">PG991_008861</name>
</gene>
<proteinExistence type="predicted"/>
<evidence type="ECO:0000313" key="1">
    <source>
        <dbReference type="EMBL" id="KAK8015973.1"/>
    </source>
</evidence>
<protein>
    <submittedName>
        <fullName evidence="1">Uncharacterized protein</fullName>
    </submittedName>
</protein>
<dbReference type="Proteomes" id="UP001396898">
    <property type="component" value="Unassembled WGS sequence"/>
</dbReference>
<reference evidence="1 2" key="1">
    <citation type="submission" date="2023-01" db="EMBL/GenBank/DDBJ databases">
        <title>Analysis of 21 Apiospora genomes using comparative genomics revels a genus with tremendous synthesis potential of carbohydrate active enzymes and secondary metabolites.</title>
        <authorList>
            <person name="Sorensen T."/>
        </authorList>
    </citation>
    <scope>NUCLEOTIDE SEQUENCE [LARGE SCALE GENOMIC DNA]</scope>
    <source>
        <strain evidence="1 2">CBS 20057</strain>
    </source>
</reference>
<evidence type="ECO:0000313" key="2">
    <source>
        <dbReference type="Proteomes" id="UP001396898"/>
    </source>
</evidence>
<accession>A0ABR1RM16</accession>
<comment type="caution">
    <text evidence="1">The sequence shown here is derived from an EMBL/GenBank/DDBJ whole genome shotgun (WGS) entry which is preliminary data.</text>
</comment>
<sequence length="138" mass="15132">MGSTPSVQISESGHANANRYEQGADDLCMPCSIRNASTVQTPSGGFRRNNALALREGFVAHVQDSTVYHAFDRELLGDTQGKAVSQNLLDHNENTVDGCQDKYAYDADPMFPIWLCGQKDKDQAANEPRYGCDTKIDS</sequence>
<organism evidence="1 2">
    <name type="scientific">Apiospora marii</name>
    <dbReference type="NCBI Taxonomy" id="335849"/>
    <lineage>
        <taxon>Eukaryota</taxon>
        <taxon>Fungi</taxon>
        <taxon>Dikarya</taxon>
        <taxon>Ascomycota</taxon>
        <taxon>Pezizomycotina</taxon>
        <taxon>Sordariomycetes</taxon>
        <taxon>Xylariomycetidae</taxon>
        <taxon>Amphisphaeriales</taxon>
        <taxon>Apiosporaceae</taxon>
        <taxon>Apiospora</taxon>
    </lineage>
</organism>
<dbReference type="EMBL" id="JAQQWI010000012">
    <property type="protein sequence ID" value="KAK8015973.1"/>
    <property type="molecule type" value="Genomic_DNA"/>
</dbReference>
<keyword evidence="2" id="KW-1185">Reference proteome</keyword>